<comment type="caution">
    <text evidence="1">The sequence shown here is derived from an EMBL/GenBank/DDBJ whole genome shotgun (WGS) entry which is preliminary data.</text>
</comment>
<sequence>MDFDSTSSSDTRLRKEKGLSRICLGRSAANFPDTGTRKTLVAGAV</sequence>
<keyword evidence="2" id="KW-1185">Reference proteome</keyword>
<feature type="non-terminal residue" evidence="1">
    <location>
        <position position="45"/>
    </location>
</feature>
<dbReference type="AlphaFoldDB" id="A0A1V9XT85"/>
<evidence type="ECO:0000313" key="1">
    <source>
        <dbReference type="EMBL" id="OQR76707.1"/>
    </source>
</evidence>
<dbReference type="InParanoid" id="A0A1V9XT85"/>
<accession>A0A1V9XT85</accession>
<organism evidence="1 2">
    <name type="scientific">Tropilaelaps mercedesae</name>
    <dbReference type="NCBI Taxonomy" id="418985"/>
    <lineage>
        <taxon>Eukaryota</taxon>
        <taxon>Metazoa</taxon>
        <taxon>Ecdysozoa</taxon>
        <taxon>Arthropoda</taxon>
        <taxon>Chelicerata</taxon>
        <taxon>Arachnida</taxon>
        <taxon>Acari</taxon>
        <taxon>Parasitiformes</taxon>
        <taxon>Mesostigmata</taxon>
        <taxon>Gamasina</taxon>
        <taxon>Dermanyssoidea</taxon>
        <taxon>Laelapidae</taxon>
        <taxon>Tropilaelaps</taxon>
    </lineage>
</organism>
<gene>
    <name evidence="1" type="ORF">BIW11_07608</name>
</gene>
<protein>
    <submittedName>
        <fullName evidence="1">Uncharacterized protein</fullName>
    </submittedName>
</protein>
<proteinExistence type="predicted"/>
<reference evidence="1 2" key="1">
    <citation type="journal article" date="2017" name="Gigascience">
        <title>Draft genome of the honey bee ectoparasitic mite, Tropilaelaps mercedesae, is shaped by the parasitic life history.</title>
        <authorList>
            <person name="Dong X."/>
            <person name="Armstrong S.D."/>
            <person name="Xia D."/>
            <person name="Makepeace B.L."/>
            <person name="Darby A.C."/>
            <person name="Kadowaki T."/>
        </authorList>
    </citation>
    <scope>NUCLEOTIDE SEQUENCE [LARGE SCALE GENOMIC DNA]</scope>
    <source>
        <strain evidence="1">Wuxi-XJTLU</strain>
    </source>
</reference>
<evidence type="ECO:0000313" key="2">
    <source>
        <dbReference type="Proteomes" id="UP000192247"/>
    </source>
</evidence>
<dbReference type="EMBL" id="MNPL01004486">
    <property type="protein sequence ID" value="OQR76707.1"/>
    <property type="molecule type" value="Genomic_DNA"/>
</dbReference>
<name>A0A1V9XT85_9ACAR</name>
<dbReference type="Proteomes" id="UP000192247">
    <property type="component" value="Unassembled WGS sequence"/>
</dbReference>